<evidence type="ECO:0000256" key="8">
    <source>
        <dbReference type="ARBA" id="ARBA00023012"/>
    </source>
</evidence>
<dbReference type="PANTHER" id="PTHR24421:SF10">
    <property type="entry name" value="NITRATE_NITRITE SENSOR PROTEIN NARQ"/>
    <property type="match status" value="1"/>
</dbReference>
<dbReference type="CDD" id="cd16917">
    <property type="entry name" value="HATPase_UhpB-NarQ-NarX-like"/>
    <property type="match status" value="1"/>
</dbReference>
<evidence type="ECO:0000256" key="6">
    <source>
        <dbReference type="ARBA" id="ARBA00022777"/>
    </source>
</evidence>
<keyword evidence="3" id="KW-0597">Phosphoprotein</keyword>
<dbReference type="OrthoDB" id="9809670at2"/>
<dbReference type="SUPFAM" id="SSF55874">
    <property type="entry name" value="ATPase domain of HSP90 chaperone/DNA topoisomerase II/histidine kinase"/>
    <property type="match status" value="1"/>
</dbReference>
<dbReference type="GO" id="GO:0000155">
    <property type="term" value="F:phosphorelay sensor kinase activity"/>
    <property type="evidence" value="ECO:0007669"/>
    <property type="project" value="InterPro"/>
</dbReference>
<dbReference type="InterPro" id="IPR050482">
    <property type="entry name" value="Sensor_HK_TwoCompSys"/>
</dbReference>
<dbReference type="AlphaFoldDB" id="A0A318ULT5"/>
<feature type="domain" description="Signal transduction histidine kinase subgroup 3 dimerisation and phosphoacceptor" evidence="10">
    <location>
        <begin position="107"/>
        <end position="171"/>
    </location>
</feature>
<evidence type="ECO:0000256" key="1">
    <source>
        <dbReference type="ARBA" id="ARBA00000085"/>
    </source>
</evidence>
<gene>
    <name evidence="11" type="ORF">B0O44_101815</name>
</gene>
<keyword evidence="12" id="KW-1185">Reference proteome</keyword>
<dbReference type="EC" id="2.7.13.3" evidence="2"/>
<evidence type="ECO:0000259" key="10">
    <source>
        <dbReference type="Pfam" id="PF07730"/>
    </source>
</evidence>
<evidence type="ECO:0000256" key="9">
    <source>
        <dbReference type="SAM" id="Phobius"/>
    </source>
</evidence>
<keyword evidence="4" id="KW-0808">Transferase</keyword>
<keyword evidence="6 11" id="KW-0418">Kinase</keyword>
<dbReference type="GO" id="GO:0016020">
    <property type="term" value="C:membrane"/>
    <property type="evidence" value="ECO:0007669"/>
    <property type="project" value="InterPro"/>
</dbReference>
<sequence>MSLKLLFVYFFLLSIIYFPFMIALKQRWACAQELAFLSGIVTTKYIKMIMSAVLLPLTLFKHFYSKTSFFFFVMGQYIIFRYILAGKNSRKIKLIRKIRKQQEYKVRKETAEDLHDGLGNKLIRIQLLTDMLLTRTSPVDQEKITLIEKIRKNTDDLYATTKDLVWMLDPENDSFEQLGNRLKNFVEDAFRGTTVLVRTVTSLNINGISFPLMFNKNILLIFQEAISNCIKYAGAKNVLFIIKSYENGTILFLLKDNGKGFDLNYSQKGNGLNNMHERAKRINAKLNIFSNSSGTSVILKIEPIKNQYKYDDQY</sequence>
<dbReference type="PANTHER" id="PTHR24421">
    <property type="entry name" value="NITRATE/NITRITE SENSOR PROTEIN NARX-RELATED"/>
    <property type="match status" value="1"/>
</dbReference>
<comment type="catalytic activity">
    <reaction evidence="1">
        <text>ATP + protein L-histidine = ADP + protein N-phospho-L-histidine.</text>
        <dbReference type="EC" id="2.7.13.3"/>
    </reaction>
</comment>
<keyword evidence="5" id="KW-0547">Nucleotide-binding</keyword>
<keyword evidence="7" id="KW-0067">ATP-binding</keyword>
<comment type="caution">
    <text evidence="11">The sequence shown here is derived from an EMBL/GenBank/DDBJ whole genome shotgun (WGS) entry which is preliminary data.</text>
</comment>
<dbReference type="InterPro" id="IPR011712">
    <property type="entry name" value="Sig_transdc_His_kin_sub3_dim/P"/>
</dbReference>
<keyword evidence="9" id="KW-1133">Transmembrane helix</keyword>
<dbReference type="Gene3D" id="3.30.565.10">
    <property type="entry name" value="Histidine kinase-like ATPase, C-terminal domain"/>
    <property type="match status" value="1"/>
</dbReference>
<dbReference type="InterPro" id="IPR036890">
    <property type="entry name" value="HATPase_C_sf"/>
</dbReference>
<reference evidence="11 12" key="1">
    <citation type="submission" date="2018-06" db="EMBL/GenBank/DDBJ databases">
        <title>Genomic Encyclopedia of Archaeal and Bacterial Type Strains, Phase II (KMG-II): from individual species to whole genera.</title>
        <authorList>
            <person name="Goeker M."/>
        </authorList>
    </citation>
    <scope>NUCLEOTIDE SEQUENCE [LARGE SCALE GENOMIC DNA]</scope>
    <source>
        <strain evidence="11 12">DSM 27372</strain>
    </source>
</reference>
<organism evidence="11 12">
    <name type="scientific">Pedobacter nutrimenti</name>
    <dbReference type="NCBI Taxonomy" id="1241337"/>
    <lineage>
        <taxon>Bacteria</taxon>
        <taxon>Pseudomonadati</taxon>
        <taxon>Bacteroidota</taxon>
        <taxon>Sphingobacteriia</taxon>
        <taxon>Sphingobacteriales</taxon>
        <taxon>Sphingobacteriaceae</taxon>
        <taxon>Pedobacter</taxon>
    </lineage>
</organism>
<dbReference type="Proteomes" id="UP000248198">
    <property type="component" value="Unassembled WGS sequence"/>
</dbReference>
<evidence type="ECO:0000256" key="3">
    <source>
        <dbReference type="ARBA" id="ARBA00022553"/>
    </source>
</evidence>
<keyword evidence="9" id="KW-0472">Membrane</keyword>
<evidence type="ECO:0000313" key="12">
    <source>
        <dbReference type="Proteomes" id="UP000248198"/>
    </source>
</evidence>
<proteinExistence type="predicted"/>
<evidence type="ECO:0000256" key="5">
    <source>
        <dbReference type="ARBA" id="ARBA00022741"/>
    </source>
</evidence>
<feature type="transmembrane region" description="Helical" evidence="9">
    <location>
        <begin position="63"/>
        <end position="84"/>
    </location>
</feature>
<keyword evidence="9" id="KW-0812">Transmembrane</keyword>
<evidence type="ECO:0000256" key="2">
    <source>
        <dbReference type="ARBA" id="ARBA00012438"/>
    </source>
</evidence>
<dbReference type="GO" id="GO:0046983">
    <property type="term" value="F:protein dimerization activity"/>
    <property type="evidence" value="ECO:0007669"/>
    <property type="project" value="InterPro"/>
</dbReference>
<dbReference type="GO" id="GO:0005524">
    <property type="term" value="F:ATP binding"/>
    <property type="evidence" value="ECO:0007669"/>
    <property type="project" value="UniProtKB-KW"/>
</dbReference>
<accession>A0A318ULT5</accession>
<name>A0A318ULT5_9SPHI</name>
<dbReference type="EMBL" id="QKLU01000001">
    <property type="protein sequence ID" value="PYF77334.1"/>
    <property type="molecule type" value="Genomic_DNA"/>
</dbReference>
<evidence type="ECO:0000256" key="7">
    <source>
        <dbReference type="ARBA" id="ARBA00022840"/>
    </source>
</evidence>
<keyword evidence="8" id="KW-0902">Two-component regulatory system</keyword>
<evidence type="ECO:0000256" key="4">
    <source>
        <dbReference type="ARBA" id="ARBA00022679"/>
    </source>
</evidence>
<dbReference type="Pfam" id="PF07730">
    <property type="entry name" value="HisKA_3"/>
    <property type="match status" value="1"/>
</dbReference>
<feature type="transmembrane region" description="Helical" evidence="9">
    <location>
        <begin position="36"/>
        <end position="57"/>
    </location>
</feature>
<protein>
    <recommendedName>
        <fullName evidence="2">histidine kinase</fullName>
        <ecNumber evidence="2">2.7.13.3</ecNumber>
    </recommendedName>
</protein>
<evidence type="ECO:0000313" key="11">
    <source>
        <dbReference type="EMBL" id="PYF77334.1"/>
    </source>
</evidence>
<feature type="transmembrane region" description="Helical" evidence="9">
    <location>
        <begin position="6"/>
        <end position="24"/>
    </location>
</feature>